<dbReference type="Pfam" id="PF08125">
    <property type="entry name" value="Mannitol_dh_C"/>
    <property type="match status" value="1"/>
</dbReference>
<dbReference type="InterPro" id="IPR013118">
    <property type="entry name" value="Mannitol_DH_C"/>
</dbReference>
<evidence type="ECO:0000256" key="1">
    <source>
        <dbReference type="ARBA" id="ARBA00023002"/>
    </source>
</evidence>
<dbReference type="NCBIfam" id="NF002969">
    <property type="entry name" value="PRK03643.1"/>
    <property type="match status" value="1"/>
</dbReference>
<dbReference type="PANTHER" id="PTHR30524:SF0">
    <property type="entry name" value="ALTRONATE OXIDOREDUCTASE-RELATED"/>
    <property type="match status" value="1"/>
</dbReference>
<dbReference type="InterPro" id="IPR023027">
    <property type="entry name" value="Mannitol_DH_CS"/>
</dbReference>
<dbReference type="InterPro" id="IPR013131">
    <property type="entry name" value="Mannitol_DH_N"/>
</dbReference>
<keyword evidence="1" id="KW-0560">Oxidoreductase</keyword>
<dbReference type="PANTHER" id="PTHR30524">
    <property type="entry name" value="MANNITOL-1-PHOSPHATE 5-DEHYDROGENASE"/>
    <property type="match status" value="1"/>
</dbReference>
<gene>
    <name evidence="5" type="ORF">U6A24_02865</name>
</gene>
<dbReference type="InterPro" id="IPR013328">
    <property type="entry name" value="6PGD_dom2"/>
</dbReference>
<evidence type="ECO:0000259" key="3">
    <source>
        <dbReference type="Pfam" id="PF01232"/>
    </source>
</evidence>
<keyword evidence="2" id="KW-0520">NAD</keyword>
<accession>A0ABU5ZQQ9</accession>
<name>A0ABU5ZQQ9_9FLAO</name>
<evidence type="ECO:0000259" key="4">
    <source>
        <dbReference type="Pfam" id="PF08125"/>
    </source>
</evidence>
<evidence type="ECO:0000313" key="6">
    <source>
        <dbReference type="Proteomes" id="UP001327027"/>
    </source>
</evidence>
<evidence type="ECO:0000313" key="5">
    <source>
        <dbReference type="EMBL" id="MEB3344382.1"/>
    </source>
</evidence>
<dbReference type="SUPFAM" id="SSF48179">
    <property type="entry name" value="6-phosphogluconate dehydrogenase C-terminal domain-like"/>
    <property type="match status" value="1"/>
</dbReference>
<dbReference type="Proteomes" id="UP001327027">
    <property type="component" value="Unassembled WGS sequence"/>
</dbReference>
<sequence>MKILNRTTYKATTQRPIKVLQFGEGNFLRGFVDWIIEIFNEKTDFNGDIQIVQPIQTGLGDLINEQDGLYHVLIEGLQNGEKVQYTKLISCVRGAINPFEDYKAFLKLGKNKDLEFIVSNTTEAGIIFDPNDKSFETLPLTFPGKLTALLYYRFLHFKDVQSKPLTILPCELIDRNGDKLKSAILKYIELWELPEGFTIWLENRIVFCNTLVDRIVPGFPHDTIEQIQKKIGYKDNLVVKTEPFHLWVIESPKSIENQFPAKEAELSIKFVSDLTPYRTRKVRILNGAHTAMVPVGYLSGMQTVKETLEHLKTAPFVNEVIFDEIIPTLDLPEEELILFANSVIERFKNPFVKHQLISIALNSISKFKVRVLPSLLKYIELNQKLPKNLVRSLAYLILFYRGKNFENQDIPLQDDQNILSFFSEVWQHKDLDITIQKVLENEMLWGKNLSEIPTLKDEIIKEINIYHNHN</sequence>
<dbReference type="SUPFAM" id="SSF51735">
    <property type="entry name" value="NAD(P)-binding Rossmann-fold domains"/>
    <property type="match status" value="1"/>
</dbReference>
<comment type="caution">
    <text evidence="5">The sequence shown here is derived from an EMBL/GenBank/DDBJ whole genome shotgun (WGS) entry which is preliminary data.</text>
</comment>
<reference evidence="5 6" key="1">
    <citation type="journal article" date="2013" name="Int. J. Syst. Evol. Microbiol.">
        <title>Aquimarina gracilis sp. nov., isolated from the gut microflora of a mussel, Mytilus coruscus, and emended description of Aquimarina spongiae.</title>
        <authorList>
            <person name="Park S.C."/>
            <person name="Choe H.N."/>
            <person name="Baik K.S."/>
            <person name="Seong C.N."/>
        </authorList>
    </citation>
    <scope>NUCLEOTIDE SEQUENCE [LARGE SCALE GENOMIC DNA]</scope>
    <source>
        <strain evidence="5 6">PSC32</strain>
    </source>
</reference>
<dbReference type="PRINTS" id="PR00084">
    <property type="entry name" value="MTLDHDRGNASE"/>
</dbReference>
<dbReference type="Gene3D" id="1.10.1040.10">
    <property type="entry name" value="N-(1-d-carboxylethyl)-l-norvaline Dehydrogenase, domain 2"/>
    <property type="match status" value="1"/>
</dbReference>
<dbReference type="Pfam" id="PF01232">
    <property type="entry name" value="Mannitol_dh"/>
    <property type="match status" value="1"/>
</dbReference>
<dbReference type="PROSITE" id="PS00974">
    <property type="entry name" value="MANNITOL_DHGENASE"/>
    <property type="match status" value="1"/>
</dbReference>
<dbReference type="InterPro" id="IPR008927">
    <property type="entry name" value="6-PGluconate_DH-like_C_sf"/>
</dbReference>
<evidence type="ECO:0000256" key="2">
    <source>
        <dbReference type="ARBA" id="ARBA00023027"/>
    </source>
</evidence>
<feature type="domain" description="Mannitol dehydrogenase N-terminal" evidence="3">
    <location>
        <begin position="18"/>
        <end position="258"/>
    </location>
</feature>
<proteinExistence type="predicted"/>
<feature type="domain" description="Mannitol dehydrogenase C-terminal" evidence="4">
    <location>
        <begin position="273"/>
        <end position="462"/>
    </location>
</feature>
<dbReference type="Gene3D" id="3.40.50.720">
    <property type="entry name" value="NAD(P)-binding Rossmann-like Domain"/>
    <property type="match status" value="1"/>
</dbReference>
<dbReference type="RefSeq" id="WP_324178428.1">
    <property type="nucleotide sequence ID" value="NZ_BAABAW010000016.1"/>
</dbReference>
<keyword evidence="6" id="KW-1185">Reference proteome</keyword>
<organism evidence="5 6">
    <name type="scientific">Aquimarina gracilis</name>
    <dbReference type="NCBI Taxonomy" id="874422"/>
    <lineage>
        <taxon>Bacteria</taxon>
        <taxon>Pseudomonadati</taxon>
        <taxon>Bacteroidota</taxon>
        <taxon>Flavobacteriia</taxon>
        <taxon>Flavobacteriales</taxon>
        <taxon>Flavobacteriaceae</taxon>
        <taxon>Aquimarina</taxon>
    </lineage>
</organism>
<protein>
    <submittedName>
        <fullName evidence="5">Tagaturonate reductase</fullName>
    </submittedName>
</protein>
<dbReference type="EMBL" id="JAYKLX010000001">
    <property type="protein sequence ID" value="MEB3344382.1"/>
    <property type="molecule type" value="Genomic_DNA"/>
</dbReference>
<dbReference type="InterPro" id="IPR000669">
    <property type="entry name" value="Mannitol_DH"/>
</dbReference>
<dbReference type="InterPro" id="IPR036291">
    <property type="entry name" value="NAD(P)-bd_dom_sf"/>
</dbReference>